<dbReference type="Proteomes" id="UP001225072">
    <property type="component" value="Unassembled WGS sequence"/>
</dbReference>
<gene>
    <name evidence="1" type="ORF">QE404_002642</name>
</gene>
<protein>
    <submittedName>
        <fullName evidence="1">Uncharacterized protein</fullName>
    </submittedName>
</protein>
<dbReference type="EMBL" id="JAUTAL010000001">
    <property type="protein sequence ID" value="MDQ1097495.1"/>
    <property type="molecule type" value="Genomic_DNA"/>
</dbReference>
<evidence type="ECO:0000313" key="2">
    <source>
        <dbReference type="Proteomes" id="UP001225072"/>
    </source>
</evidence>
<name>A0ABU0TKC4_9FLAO</name>
<sequence>MIFIIPDSVMDETLKNPPKTKVYDIFVKK</sequence>
<reference evidence="1 2" key="1">
    <citation type="submission" date="2023-07" db="EMBL/GenBank/DDBJ databases">
        <title>Functional and genomic diversity of the sorghum phyllosphere microbiome.</title>
        <authorList>
            <person name="Shade A."/>
        </authorList>
    </citation>
    <scope>NUCLEOTIDE SEQUENCE [LARGE SCALE GENOMIC DNA]</scope>
    <source>
        <strain evidence="1 2">SORGH_AS_1064</strain>
    </source>
</reference>
<accession>A0ABU0TKC4</accession>
<proteinExistence type="predicted"/>
<evidence type="ECO:0000313" key="1">
    <source>
        <dbReference type="EMBL" id="MDQ1097495.1"/>
    </source>
</evidence>
<keyword evidence="2" id="KW-1185">Reference proteome</keyword>
<comment type="caution">
    <text evidence="1">The sequence shown here is derived from an EMBL/GenBank/DDBJ whole genome shotgun (WGS) entry which is preliminary data.</text>
</comment>
<organism evidence="1 2">
    <name type="scientific">Chryseobacterium camelliae</name>
    <dbReference type="NCBI Taxonomy" id="1265445"/>
    <lineage>
        <taxon>Bacteria</taxon>
        <taxon>Pseudomonadati</taxon>
        <taxon>Bacteroidota</taxon>
        <taxon>Flavobacteriia</taxon>
        <taxon>Flavobacteriales</taxon>
        <taxon>Weeksellaceae</taxon>
        <taxon>Chryseobacterium group</taxon>
        <taxon>Chryseobacterium</taxon>
    </lineage>
</organism>